<keyword evidence="2" id="KW-0732">Signal</keyword>
<evidence type="ECO:0000313" key="10">
    <source>
        <dbReference type="Proteomes" id="UP000267606"/>
    </source>
</evidence>
<evidence type="ECO:0000256" key="5">
    <source>
        <dbReference type="ARBA" id="ARBA00023180"/>
    </source>
</evidence>
<dbReference type="InterPro" id="IPR001223">
    <property type="entry name" value="Glyco_hydro18_cat"/>
</dbReference>
<evidence type="ECO:0000256" key="2">
    <source>
        <dbReference type="ARBA" id="ARBA00022729"/>
    </source>
</evidence>
<reference evidence="11" key="1">
    <citation type="submission" date="2016-06" db="UniProtKB">
        <authorList>
            <consortium name="WormBaseParasite"/>
        </authorList>
    </citation>
    <scope>IDENTIFICATION</scope>
</reference>
<evidence type="ECO:0000313" key="9">
    <source>
        <dbReference type="EMBL" id="VDO62779.1"/>
    </source>
</evidence>
<dbReference type="EMBL" id="UZAJ01012236">
    <property type="protein sequence ID" value="VDO62779.1"/>
    <property type="molecule type" value="Genomic_DNA"/>
</dbReference>
<keyword evidence="1" id="KW-0147">Chitin-binding</keyword>
<organism evidence="11">
    <name type="scientific">Onchocerca flexuosa</name>
    <dbReference type="NCBI Taxonomy" id="387005"/>
    <lineage>
        <taxon>Eukaryota</taxon>
        <taxon>Metazoa</taxon>
        <taxon>Ecdysozoa</taxon>
        <taxon>Nematoda</taxon>
        <taxon>Chromadorea</taxon>
        <taxon>Rhabditida</taxon>
        <taxon>Spirurina</taxon>
        <taxon>Spiruromorpha</taxon>
        <taxon>Filarioidea</taxon>
        <taxon>Onchocercidae</taxon>
        <taxon>Onchocerca</taxon>
    </lineage>
</organism>
<evidence type="ECO:0000313" key="11">
    <source>
        <dbReference type="WBParaSite" id="OFLC_0000972001-mRNA-1"/>
    </source>
</evidence>
<accession>A0A183HQF9</accession>
<evidence type="ECO:0000256" key="6">
    <source>
        <dbReference type="SAM" id="MobiDB-lite"/>
    </source>
</evidence>
<feature type="region of interest" description="Disordered" evidence="6">
    <location>
        <begin position="62"/>
        <end position="85"/>
    </location>
</feature>
<feature type="compositionally biased region" description="Low complexity" evidence="6">
    <location>
        <begin position="64"/>
        <end position="82"/>
    </location>
</feature>
<dbReference type="PANTHER" id="PTHR23301">
    <property type="entry name" value="CHITIN BINDING PERITROPHIN-A"/>
    <property type="match status" value="1"/>
</dbReference>
<name>A0A183HQF9_9BILA</name>
<protein>
    <submittedName>
        <fullName evidence="11">Chitin-binding type-2 domain-containing protein</fullName>
    </submittedName>
</protein>
<reference evidence="9 10" key="2">
    <citation type="submission" date="2018-11" db="EMBL/GenBank/DDBJ databases">
        <authorList>
            <consortium name="Pathogen Informatics"/>
        </authorList>
    </citation>
    <scope>NUCLEOTIDE SEQUENCE [LARGE SCALE GENOMIC DNA]</scope>
</reference>
<keyword evidence="5" id="KW-0325">Glycoprotein</keyword>
<dbReference type="Proteomes" id="UP000267606">
    <property type="component" value="Unassembled WGS sequence"/>
</dbReference>
<dbReference type="Pfam" id="PF00704">
    <property type="entry name" value="Glyco_hydro_18"/>
    <property type="match status" value="1"/>
</dbReference>
<dbReference type="InterPro" id="IPR017853">
    <property type="entry name" value="GH"/>
</dbReference>
<dbReference type="GO" id="GO:0008061">
    <property type="term" value="F:chitin binding"/>
    <property type="evidence" value="ECO:0007669"/>
    <property type="project" value="UniProtKB-KW"/>
</dbReference>
<dbReference type="SMART" id="SM00494">
    <property type="entry name" value="ChtBD2"/>
    <property type="match status" value="1"/>
</dbReference>
<keyword evidence="3" id="KW-0677">Repeat</keyword>
<dbReference type="PANTHER" id="PTHR23301:SF0">
    <property type="entry name" value="CHITIN-BINDING TYPE-2 DOMAIN-CONTAINING PROTEIN-RELATED"/>
    <property type="match status" value="1"/>
</dbReference>
<dbReference type="InterPro" id="IPR036508">
    <property type="entry name" value="Chitin-bd_dom_sf"/>
</dbReference>
<dbReference type="WBParaSite" id="OFLC_0000972001-mRNA-1">
    <property type="protein sequence ID" value="OFLC_0000972001-mRNA-1"/>
    <property type="gene ID" value="OFLC_0000972001"/>
</dbReference>
<feature type="domain" description="Chitin-binding type-2" evidence="7">
    <location>
        <begin position="102"/>
        <end position="158"/>
    </location>
</feature>
<dbReference type="GO" id="GO:0005975">
    <property type="term" value="P:carbohydrate metabolic process"/>
    <property type="evidence" value="ECO:0007669"/>
    <property type="project" value="InterPro"/>
</dbReference>
<evidence type="ECO:0000259" key="7">
    <source>
        <dbReference type="PROSITE" id="PS50940"/>
    </source>
</evidence>
<dbReference type="PROSITE" id="PS51910">
    <property type="entry name" value="GH18_2"/>
    <property type="match status" value="1"/>
</dbReference>
<dbReference type="InterPro" id="IPR002557">
    <property type="entry name" value="Chitin-bd_dom"/>
</dbReference>
<dbReference type="InterPro" id="IPR051940">
    <property type="entry name" value="Chitin_bind-dev_reg"/>
</dbReference>
<evidence type="ECO:0000256" key="1">
    <source>
        <dbReference type="ARBA" id="ARBA00022669"/>
    </source>
</evidence>
<keyword evidence="4" id="KW-1015">Disulfide bond</keyword>
<dbReference type="Pfam" id="PF01607">
    <property type="entry name" value="CBM_14"/>
    <property type="match status" value="1"/>
</dbReference>
<dbReference type="PROSITE" id="PS50940">
    <property type="entry name" value="CHIT_BIND_II"/>
    <property type="match status" value="1"/>
</dbReference>
<dbReference type="SUPFAM" id="SSF51445">
    <property type="entry name" value="(Trans)glycosidases"/>
    <property type="match status" value="1"/>
</dbReference>
<keyword evidence="10" id="KW-1185">Reference proteome</keyword>
<evidence type="ECO:0000256" key="3">
    <source>
        <dbReference type="ARBA" id="ARBA00022737"/>
    </source>
</evidence>
<feature type="domain" description="GH18" evidence="8">
    <location>
        <begin position="1"/>
        <end position="64"/>
    </location>
</feature>
<dbReference type="GO" id="GO:0005576">
    <property type="term" value="C:extracellular region"/>
    <property type="evidence" value="ECO:0007669"/>
    <property type="project" value="InterPro"/>
</dbReference>
<sequence>MVKGDQWYGYDNEETIKIKMRWLKETGYGGAFIWALDFDDFKGTSCGKGPYPLLSAINGELESESTVSTESSETTTVTSEPTENGRIQTTTSAVEPTGKPSNVECPEPYGIFKHPTDCRSFIHCAHNYAYVFHCPPKTFFNDEIKVCDHLWNAPITCK</sequence>
<evidence type="ECO:0000256" key="4">
    <source>
        <dbReference type="ARBA" id="ARBA00023157"/>
    </source>
</evidence>
<dbReference type="STRING" id="387005.A0A183HQF9"/>
<dbReference type="AlphaFoldDB" id="A0A183HQF9"/>
<dbReference type="SUPFAM" id="SSF57625">
    <property type="entry name" value="Invertebrate chitin-binding proteins"/>
    <property type="match status" value="1"/>
</dbReference>
<evidence type="ECO:0000259" key="8">
    <source>
        <dbReference type="PROSITE" id="PS51910"/>
    </source>
</evidence>
<dbReference type="Gene3D" id="3.20.20.80">
    <property type="entry name" value="Glycosidases"/>
    <property type="match status" value="1"/>
</dbReference>
<gene>
    <name evidence="9" type="ORF">OFLC_LOCUS9721</name>
</gene>
<proteinExistence type="predicted"/>